<name>A0A8C7EEP6_NOTPE</name>
<dbReference type="AlphaFoldDB" id="A0A8C7EEP6"/>
<keyword evidence="3" id="KW-0812">Transmembrane</keyword>
<dbReference type="GO" id="GO:0000225">
    <property type="term" value="F:N-acetylglucosaminylphosphatidylinositol deacetylase activity"/>
    <property type="evidence" value="ECO:0007669"/>
    <property type="project" value="UniProtKB-EC"/>
</dbReference>
<dbReference type="PANTHER" id="PTHR12993:SF11">
    <property type="entry name" value="N-ACETYLGLUCOSAMINYL-PHOSPHATIDYLINOSITOL DE-N-ACETYLASE"/>
    <property type="match status" value="1"/>
</dbReference>
<accession>A0A8C7EEP6</accession>
<evidence type="ECO:0000256" key="2">
    <source>
        <dbReference type="ARBA" id="ARBA00012176"/>
    </source>
</evidence>
<keyword evidence="3" id="KW-1133">Transmembrane helix</keyword>
<dbReference type="GO" id="GO:0005783">
    <property type="term" value="C:endoplasmic reticulum"/>
    <property type="evidence" value="ECO:0007669"/>
    <property type="project" value="TreeGrafter"/>
</dbReference>
<dbReference type="Proteomes" id="UP000694420">
    <property type="component" value="Unplaced"/>
</dbReference>
<evidence type="ECO:0000256" key="3">
    <source>
        <dbReference type="SAM" id="Phobius"/>
    </source>
</evidence>
<dbReference type="Pfam" id="PF02585">
    <property type="entry name" value="PIG-L"/>
    <property type="match status" value="1"/>
</dbReference>
<proteinExistence type="inferred from homology"/>
<evidence type="ECO:0000313" key="4">
    <source>
        <dbReference type="Ensembl" id="ENSNPEP00000014392.1"/>
    </source>
</evidence>
<feature type="transmembrane region" description="Helical" evidence="3">
    <location>
        <begin position="6"/>
        <end position="24"/>
    </location>
</feature>
<comment type="similarity">
    <text evidence="1">Belongs to the PIGL family.</text>
</comment>
<sequence>MAAGPLLWALLPPLLLLLALLVGARRLRRRYAGGGAGAPAAARAADVRALLVTAHPDDEALFFAPTALRLGRGGARAALLCCSAGNYYNQGEIRKKELEQSCLLLGIPAANVTVVDHRDFPDNPALHWDTQLLATLVLKHIEANNINLVVTFDAGGVSGHANHTSLYTALRYSVLHHSPPECQPHYPAWHHLQTCSGYSQCPSPGPPRPHYHHPLIPQSRSLPCSQGSLDPINTSARKGRSQMLSRALYSLLNF</sequence>
<keyword evidence="3" id="KW-0472">Membrane</keyword>
<reference evidence="4" key="1">
    <citation type="submission" date="2025-08" db="UniProtKB">
        <authorList>
            <consortium name="Ensembl"/>
        </authorList>
    </citation>
    <scope>IDENTIFICATION</scope>
</reference>
<dbReference type="GO" id="GO:0016020">
    <property type="term" value="C:membrane"/>
    <property type="evidence" value="ECO:0007669"/>
    <property type="project" value="GOC"/>
</dbReference>
<protein>
    <recommendedName>
        <fullName evidence="2">N-acetylglucosaminylphosphatidylinositol deacetylase</fullName>
        <ecNumber evidence="2">3.5.1.89</ecNumber>
    </recommendedName>
</protein>
<reference evidence="4" key="2">
    <citation type="submission" date="2025-09" db="UniProtKB">
        <authorList>
            <consortium name="Ensembl"/>
        </authorList>
    </citation>
    <scope>IDENTIFICATION</scope>
</reference>
<dbReference type="UniPathway" id="UPA00196"/>
<dbReference type="InterPro" id="IPR024078">
    <property type="entry name" value="LmbE-like_dom_sf"/>
</dbReference>
<organism evidence="4 5">
    <name type="scientific">Nothoprocta perdicaria</name>
    <name type="common">Chilean tinamou</name>
    <name type="synonym">Crypturus perdicarius</name>
    <dbReference type="NCBI Taxonomy" id="30464"/>
    <lineage>
        <taxon>Eukaryota</taxon>
        <taxon>Metazoa</taxon>
        <taxon>Chordata</taxon>
        <taxon>Craniata</taxon>
        <taxon>Vertebrata</taxon>
        <taxon>Euteleostomi</taxon>
        <taxon>Archelosauria</taxon>
        <taxon>Archosauria</taxon>
        <taxon>Dinosauria</taxon>
        <taxon>Saurischia</taxon>
        <taxon>Theropoda</taxon>
        <taxon>Coelurosauria</taxon>
        <taxon>Aves</taxon>
        <taxon>Palaeognathae</taxon>
        <taxon>Tinamiformes</taxon>
        <taxon>Tinamidae</taxon>
        <taxon>Nothoprocta</taxon>
    </lineage>
</organism>
<dbReference type="GO" id="GO:0006506">
    <property type="term" value="P:GPI anchor biosynthetic process"/>
    <property type="evidence" value="ECO:0007669"/>
    <property type="project" value="UniProtKB-UniPathway"/>
</dbReference>
<evidence type="ECO:0000256" key="1">
    <source>
        <dbReference type="ARBA" id="ARBA00006066"/>
    </source>
</evidence>
<keyword evidence="5" id="KW-1185">Reference proteome</keyword>
<dbReference type="InterPro" id="IPR003737">
    <property type="entry name" value="GlcNAc_PI_deacetylase-related"/>
</dbReference>
<dbReference type="PANTHER" id="PTHR12993">
    <property type="entry name" value="N-ACETYLGLUCOSAMINYL-PHOSPHATIDYLINOSITOL DE-N-ACETYLASE-RELATED"/>
    <property type="match status" value="1"/>
</dbReference>
<dbReference type="SUPFAM" id="SSF102588">
    <property type="entry name" value="LmbE-like"/>
    <property type="match status" value="1"/>
</dbReference>
<dbReference type="Gene3D" id="3.40.50.10320">
    <property type="entry name" value="LmbE-like"/>
    <property type="match status" value="1"/>
</dbReference>
<dbReference type="Ensembl" id="ENSNPET00000014747.1">
    <property type="protein sequence ID" value="ENSNPEP00000014392.1"/>
    <property type="gene ID" value="ENSNPEG00000010775.1"/>
</dbReference>
<evidence type="ECO:0000313" key="5">
    <source>
        <dbReference type="Proteomes" id="UP000694420"/>
    </source>
</evidence>
<dbReference type="EC" id="3.5.1.89" evidence="2"/>